<dbReference type="EMBL" id="JBHSGI010000034">
    <property type="protein sequence ID" value="MFC4671904.1"/>
    <property type="molecule type" value="Genomic_DNA"/>
</dbReference>
<feature type="signal peptide" evidence="1">
    <location>
        <begin position="1"/>
        <end position="18"/>
    </location>
</feature>
<evidence type="ECO:0000313" key="2">
    <source>
        <dbReference type="EMBL" id="MFC4671904.1"/>
    </source>
</evidence>
<keyword evidence="1" id="KW-0732">Signal</keyword>
<name>A0ABV9KPF6_9RHOB</name>
<evidence type="ECO:0000313" key="3">
    <source>
        <dbReference type="Proteomes" id="UP001595973"/>
    </source>
</evidence>
<keyword evidence="3" id="KW-1185">Reference proteome</keyword>
<comment type="caution">
    <text evidence="2">The sequence shown here is derived from an EMBL/GenBank/DDBJ whole genome shotgun (WGS) entry which is preliminary data.</text>
</comment>
<proteinExistence type="predicted"/>
<dbReference type="RefSeq" id="WP_380722925.1">
    <property type="nucleotide sequence ID" value="NZ_JBHSGI010000034.1"/>
</dbReference>
<feature type="chain" id="PRO_5046674200" evidence="1">
    <location>
        <begin position="19"/>
        <end position="124"/>
    </location>
</feature>
<protein>
    <submittedName>
        <fullName evidence="2">Uncharacterized protein</fullName>
    </submittedName>
</protein>
<evidence type="ECO:0000256" key="1">
    <source>
        <dbReference type="SAM" id="SignalP"/>
    </source>
</evidence>
<accession>A0ABV9KPF6</accession>
<sequence>MRLRYFAPALALMPSMLAAEQFTCTFDKGCGTSDCGADAPFSASLAPAPTGWVLVMKDETLGTFTEFDSSETARHFVSSDIDPDAGAAGLLSIFANGAAFLSLHGNFMTPSAQTHTGRCTLETS</sequence>
<organism evidence="2 3">
    <name type="scientific">Seohaeicola nanhaiensis</name>
    <dbReference type="NCBI Taxonomy" id="1387282"/>
    <lineage>
        <taxon>Bacteria</taxon>
        <taxon>Pseudomonadati</taxon>
        <taxon>Pseudomonadota</taxon>
        <taxon>Alphaproteobacteria</taxon>
        <taxon>Rhodobacterales</taxon>
        <taxon>Roseobacteraceae</taxon>
        <taxon>Seohaeicola</taxon>
    </lineage>
</organism>
<dbReference type="Proteomes" id="UP001595973">
    <property type="component" value="Unassembled WGS sequence"/>
</dbReference>
<gene>
    <name evidence="2" type="ORF">ACFO5X_25370</name>
</gene>
<reference evidence="3" key="1">
    <citation type="journal article" date="2019" name="Int. J. Syst. Evol. Microbiol.">
        <title>The Global Catalogue of Microorganisms (GCM) 10K type strain sequencing project: providing services to taxonomists for standard genome sequencing and annotation.</title>
        <authorList>
            <consortium name="The Broad Institute Genomics Platform"/>
            <consortium name="The Broad Institute Genome Sequencing Center for Infectious Disease"/>
            <person name="Wu L."/>
            <person name="Ma J."/>
        </authorList>
    </citation>
    <scope>NUCLEOTIDE SEQUENCE [LARGE SCALE GENOMIC DNA]</scope>
    <source>
        <strain evidence="3">CGMCC 4.7283</strain>
    </source>
</reference>